<dbReference type="InterPro" id="IPR051044">
    <property type="entry name" value="MAG_DAG_Lipase"/>
</dbReference>
<evidence type="ECO:0000313" key="4">
    <source>
        <dbReference type="Proteomes" id="UP000529946"/>
    </source>
</evidence>
<dbReference type="InterPro" id="IPR000073">
    <property type="entry name" value="AB_hydrolase_1"/>
</dbReference>
<evidence type="ECO:0000259" key="2">
    <source>
        <dbReference type="Pfam" id="PF12146"/>
    </source>
</evidence>
<organism evidence="3 4">
    <name type="scientific">Brevundimonas lenta</name>
    <dbReference type="NCBI Taxonomy" id="424796"/>
    <lineage>
        <taxon>Bacteria</taxon>
        <taxon>Pseudomonadati</taxon>
        <taxon>Pseudomonadota</taxon>
        <taxon>Alphaproteobacteria</taxon>
        <taxon>Caulobacterales</taxon>
        <taxon>Caulobacteraceae</taxon>
        <taxon>Brevundimonas</taxon>
    </lineage>
</organism>
<proteinExistence type="predicted"/>
<dbReference type="GO" id="GO:0016787">
    <property type="term" value="F:hydrolase activity"/>
    <property type="evidence" value="ECO:0007669"/>
    <property type="project" value="UniProtKB-KW"/>
</dbReference>
<evidence type="ECO:0000256" key="1">
    <source>
        <dbReference type="SAM" id="SignalP"/>
    </source>
</evidence>
<reference evidence="3 4" key="1">
    <citation type="submission" date="2020-08" db="EMBL/GenBank/DDBJ databases">
        <title>Genomic Encyclopedia of Type Strains, Phase IV (KMG-IV): sequencing the most valuable type-strain genomes for metagenomic binning, comparative biology and taxonomic classification.</title>
        <authorList>
            <person name="Goeker M."/>
        </authorList>
    </citation>
    <scope>NUCLEOTIDE SEQUENCE [LARGE SCALE GENOMIC DNA]</scope>
    <source>
        <strain evidence="3 4">DSM 23960</strain>
    </source>
</reference>
<dbReference type="PROSITE" id="PS51257">
    <property type="entry name" value="PROKAR_LIPOPROTEIN"/>
    <property type="match status" value="1"/>
</dbReference>
<sequence>MIRALAALALTLALAACATPAVQPPMHPPSGFPGPALETATLLMDDGARLPLARWGPDSGEPWAVIVALHGMNDSRASFRLAGPWWAEHGIETWAIDQRGFGAAPGRGVWAGEARMTDDLRTAVALARARYPRALIAVAGESMGGAVTVAAFGSDRPPDADRVILLAPAVWGWTAQGPVNSAGLWLTARTMGARAVDTPEWAIRAHPASSNRLELFRNGRDPNSLITTRFDALYGLVDLMESASLHLGDMRAPTLLLYGANDNVIQKGPMRLALERAGDRPGFRTAWYPDGWHILNRDLQAEVVYRDVEAWLRNADAPLPSGAGPVLPALKAGAR</sequence>
<keyword evidence="1" id="KW-0732">Signal</keyword>
<name>A0A7W6JFE0_9CAUL</name>
<gene>
    <name evidence="3" type="ORF">GGR12_002969</name>
</gene>
<accession>A0A7W6JFE0</accession>
<feature type="signal peptide" evidence="1">
    <location>
        <begin position="1"/>
        <end position="18"/>
    </location>
</feature>
<dbReference type="Gene3D" id="3.40.50.1820">
    <property type="entry name" value="alpha/beta hydrolase"/>
    <property type="match status" value="1"/>
</dbReference>
<dbReference type="PRINTS" id="PR00111">
    <property type="entry name" value="ABHYDROLASE"/>
</dbReference>
<dbReference type="InterPro" id="IPR029058">
    <property type="entry name" value="AB_hydrolase_fold"/>
</dbReference>
<dbReference type="SUPFAM" id="SSF53474">
    <property type="entry name" value="alpha/beta-Hydrolases"/>
    <property type="match status" value="1"/>
</dbReference>
<comment type="caution">
    <text evidence="3">The sequence shown here is derived from an EMBL/GenBank/DDBJ whole genome shotgun (WGS) entry which is preliminary data.</text>
</comment>
<dbReference type="RefSeq" id="WP_183205238.1">
    <property type="nucleotide sequence ID" value="NZ_BAAAER010000003.1"/>
</dbReference>
<evidence type="ECO:0000313" key="3">
    <source>
        <dbReference type="EMBL" id="MBB4084081.1"/>
    </source>
</evidence>
<dbReference type="EMBL" id="JACIDM010000003">
    <property type="protein sequence ID" value="MBB4084081.1"/>
    <property type="molecule type" value="Genomic_DNA"/>
</dbReference>
<dbReference type="PANTHER" id="PTHR11614">
    <property type="entry name" value="PHOSPHOLIPASE-RELATED"/>
    <property type="match status" value="1"/>
</dbReference>
<keyword evidence="4" id="KW-1185">Reference proteome</keyword>
<protein>
    <submittedName>
        <fullName evidence="3">Alpha-beta hydrolase superfamily lysophospholipase</fullName>
    </submittedName>
</protein>
<dbReference type="Proteomes" id="UP000529946">
    <property type="component" value="Unassembled WGS sequence"/>
</dbReference>
<feature type="chain" id="PRO_5030676597" evidence="1">
    <location>
        <begin position="19"/>
        <end position="335"/>
    </location>
</feature>
<dbReference type="Pfam" id="PF12146">
    <property type="entry name" value="Hydrolase_4"/>
    <property type="match status" value="1"/>
</dbReference>
<keyword evidence="3" id="KW-0378">Hydrolase</keyword>
<feature type="domain" description="Serine aminopeptidase S33" evidence="2">
    <location>
        <begin position="61"/>
        <end position="298"/>
    </location>
</feature>
<dbReference type="AlphaFoldDB" id="A0A7W6JFE0"/>
<dbReference type="InterPro" id="IPR022742">
    <property type="entry name" value="Hydrolase_4"/>
</dbReference>